<dbReference type="EMBL" id="BKCJ010008845">
    <property type="protein sequence ID" value="GEU84223.1"/>
    <property type="molecule type" value="Genomic_DNA"/>
</dbReference>
<feature type="region of interest" description="Disordered" evidence="1">
    <location>
        <begin position="350"/>
        <end position="472"/>
    </location>
</feature>
<feature type="region of interest" description="Disordered" evidence="1">
    <location>
        <begin position="98"/>
        <end position="209"/>
    </location>
</feature>
<gene>
    <name evidence="2" type="ORF">Tci_056201</name>
</gene>
<protein>
    <submittedName>
        <fullName evidence="2">Uncharacterized protein</fullName>
    </submittedName>
</protein>
<dbReference type="AlphaFoldDB" id="A0A6L2NDC6"/>
<feature type="compositionally biased region" description="Basic and acidic residues" evidence="1">
    <location>
        <begin position="435"/>
        <end position="451"/>
    </location>
</feature>
<evidence type="ECO:0000256" key="1">
    <source>
        <dbReference type="SAM" id="MobiDB-lite"/>
    </source>
</evidence>
<accession>A0A6L2NDC6</accession>
<feature type="compositionally biased region" description="Low complexity" evidence="1">
    <location>
        <begin position="397"/>
        <end position="410"/>
    </location>
</feature>
<sequence>MQQKEETFQVIIDVKDLGSYEFLLANKKCVVNVEVFRKILDICPRVKGEEFTEVQDDDATLTFLIDLGYKGLLHKYTNIGKGSQGKKTADVSQELVDVYEESEPEPAKEKTGSRSSRGVVIQDPPSAPKSKPAVSKLKLKGTGGSSEGSGRIPRVLVESTVVSATSKNESEHSDDSQLNFDVKEKKDNDGDADDKGDDHINDIQDTDDEYVETKSDEDEIHMYKIHVHKDVDVEMAKAEIVKHMNKEKDEMTNAAKADLRVAKLEKDVSELKKIDHSIEALATLKSQVPNVVEYYLGSKIGDDLQKICKIKREQAEKQKMPKYTIKSTDKATIKEMKMPWIKGFADTVKNHKRHHDDDDEEEDPSAGPNQGKKIKTRRTKESESSKKPSITKETPKGKASSKGSKMGKSAYTKESVKEPIAEVAMDDAVNTAGKDMVRNDDQPQDTSEPKTYKTPNQDWFKQPLRPPTPDTK</sequence>
<organism evidence="2">
    <name type="scientific">Tanacetum cinerariifolium</name>
    <name type="common">Dalmatian daisy</name>
    <name type="synonym">Chrysanthemum cinerariifolium</name>
    <dbReference type="NCBI Taxonomy" id="118510"/>
    <lineage>
        <taxon>Eukaryota</taxon>
        <taxon>Viridiplantae</taxon>
        <taxon>Streptophyta</taxon>
        <taxon>Embryophyta</taxon>
        <taxon>Tracheophyta</taxon>
        <taxon>Spermatophyta</taxon>
        <taxon>Magnoliopsida</taxon>
        <taxon>eudicotyledons</taxon>
        <taxon>Gunneridae</taxon>
        <taxon>Pentapetalae</taxon>
        <taxon>asterids</taxon>
        <taxon>campanulids</taxon>
        <taxon>Asterales</taxon>
        <taxon>Asteraceae</taxon>
        <taxon>Asteroideae</taxon>
        <taxon>Anthemideae</taxon>
        <taxon>Anthemidinae</taxon>
        <taxon>Tanacetum</taxon>
    </lineage>
</organism>
<comment type="caution">
    <text evidence="2">The sequence shown here is derived from an EMBL/GenBank/DDBJ whole genome shotgun (WGS) entry which is preliminary data.</text>
</comment>
<feature type="compositionally biased region" description="Basic and acidic residues" evidence="1">
    <location>
        <begin position="168"/>
        <end position="189"/>
    </location>
</feature>
<evidence type="ECO:0000313" key="2">
    <source>
        <dbReference type="EMBL" id="GEU84223.1"/>
    </source>
</evidence>
<proteinExistence type="predicted"/>
<name>A0A6L2NDC6_TANCI</name>
<reference evidence="2" key="1">
    <citation type="journal article" date="2019" name="Sci. Rep.">
        <title>Draft genome of Tanacetum cinerariifolium, the natural source of mosquito coil.</title>
        <authorList>
            <person name="Yamashiro T."/>
            <person name="Shiraishi A."/>
            <person name="Satake H."/>
            <person name="Nakayama K."/>
        </authorList>
    </citation>
    <scope>NUCLEOTIDE SEQUENCE</scope>
</reference>